<evidence type="ECO:0000256" key="2">
    <source>
        <dbReference type="SAM" id="MobiDB-lite"/>
    </source>
</evidence>
<feature type="region of interest" description="Disordered" evidence="2">
    <location>
        <begin position="607"/>
        <end position="670"/>
    </location>
</feature>
<organism evidence="3 4">
    <name type="scientific">Rotaria magnacalcarata</name>
    <dbReference type="NCBI Taxonomy" id="392030"/>
    <lineage>
        <taxon>Eukaryota</taxon>
        <taxon>Metazoa</taxon>
        <taxon>Spiralia</taxon>
        <taxon>Gnathifera</taxon>
        <taxon>Rotifera</taxon>
        <taxon>Eurotatoria</taxon>
        <taxon>Bdelloidea</taxon>
        <taxon>Philodinida</taxon>
        <taxon>Philodinidae</taxon>
        <taxon>Rotaria</taxon>
    </lineage>
</organism>
<name>A0A816X8E6_9BILA</name>
<reference evidence="3" key="1">
    <citation type="submission" date="2021-02" db="EMBL/GenBank/DDBJ databases">
        <authorList>
            <person name="Nowell W R."/>
        </authorList>
    </citation>
    <scope>NUCLEOTIDE SEQUENCE</scope>
</reference>
<gene>
    <name evidence="3" type="ORF">XDN619_LOCUS27253</name>
</gene>
<evidence type="ECO:0000313" key="4">
    <source>
        <dbReference type="Proteomes" id="UP000663887"/>
    </source>
</evidence>
<feature type="compositionally biased region" description="Acidic residues" evidence="2">
    <location>
        <begin position="88"/>
        <end position="100"/>
    </location>
</feature>
<dbReference type="AlphaFoldDB" id="A0A816X8E6"/>
<protein>
    <recommendedName>
        <fullName evidence="5">DUF4806 domain-containing protein</fullName>
    </recommendedName>
</protein>
<evidence type="ECO:0008006" key="5">
    <source>
        <dbReference type="Google" id="ProtNLM"/>
    </source>
</evidence>
<accession>A0A816X8E6</accession>
<feature type="compositionally biased region" description="Polar residues" evidence="2">
    <location>
        <begin position="607"/>
        <end position="621"/>
    </location>
</feature>
<feature type="compositionally biased region" description="Acidic residues" evidence="2">
    <location>
        <begin position="622"/>
        <end position="631"/>
    </location>
</feature>
<proteinExistence type="predicted"/>
<evidence type="ECO:0000256" key="1">
    <source>
        <dbReference type="SAM" id="Coils"/>
    </source>
</evidence>
<feature type="region of interest" description="Disordered" evidence="2">
    <location>
        <begin position="81"/>
        <end position="100"/>
    </location>
</feature>
<dbReference type="Proteomes" id="UP000663887">
    <property type="component" value="Unassembled WGS sequence"/>
</dbReference>
<keyword evidence="1" id="KW-0175">Coiled coil</keyword>
<dbReference type="EMBL" id="CAJNRG010012882">
    <property type="protein sequence ID" value="CAF2143889.1"/>
    <property type="molecule type" value="Genomic_DNA"/>
</dbReference>
<evidence type="ECO:0000313" key="3">
    <source>
        <dbReference type="EMBL" id="CAF2143889.1"/>
    </source>
</evidence>
<feature type="coiled-coil region" evidence="1">
    <location>
        <begin position="726"/>
        <end position="753"/>
    </location>
</feature>
<sequence length="903" mass="102725">MNMYCSKSINERTRECMRKRRLNRRENESSQARQDDQNEQCSMDISKIIDQATIDILDDSTNVLADYVDYVSCRSESSSEFELNVGDDTNDDFDNETDDDDDDDNINEYIHLHDHNNQTKLFSSCPLSIREACLAIIKLARRLNLDKSGIKILLNDIRRLFPSDLKLPRSVQGLMKIIGFDYSKKVIYYCCECLSRLTNPEQKTCVDGCSLNNVRRPFRNVIEVAINNIKDEVYATAKRHINLINEYSQCSNVFLPYDVLNGSIYECLKENQKQLTLALHTDGAPVTKMGGKSLWPVQATILEFPPPIRDHVSAVMVFGAWLGGSHPNRELLWNSIVDQIKYLYKNGIILKLNDNTKIKFNIRVQFITFDLPALAHNCNITQFNGYDACPFCKAHGYAIGTQLFYAHSPTPSIKKTDGDYLRLSTTDLPKLGSHGIKGPTPLTNIMLFPYQIAVDYMHLMHVSPVTPRPQRTTAGQTYKYTDFSVLSFPQLKKHSIIKTSLINIDPLSPIGAQSGNIKAYGERKKLVVLKTGTRQQMEEVSTRFSKESGSEEIAIPERQCDSPLDNGSCYQKMNERMDEDYDECTPTVHHAKNIAQEILNIEQMLTNRPKTSAVPNLSTSGFDDDDNDDDRDFNRIFSSSTPSAASKIAKRKKEEVNRSRFSASSDSEEEDTVSHSTLIVTVFHSLDVGSRWSKGKENLIRTNVDVGNLKNKKPKKKKQRTDPIVVQNSNADYKSLTDEIDLLKKRLSKLEKVYGVIRRNTSFDQTKIASMSTSQVDITQDTIRKVKDIFGVDPATLKAPISRPTKVMRELYKNSGYELFKWKEYFEAHELVLKDFIQQKCLILSEEVPHIWSTIINSMAQMPYDAVKYKTKNNDTIQSTTVTTANDDLLATLNVIHHQETVD</sequence>
<comment type="caution">
    <text evidence="3">The sequence shown here is derived from an EMBL/GenBank/DDBJ whole genome shotgun (WGS) entry which is preliminary data.</text>
</comment>